<proteinExistence type="predicted"/>
<reference evidence="6 7" key="1">
    <citation type="submission" date="2023-07" db="EMBL/GenBank/DDBJ databases">
        <title>Sorghum-associated microbial communities from plants grown in Nebraska, USA.</title>
        <authorList>
            <person name="Schachtman D."/>
        </authorList>
    </citation>
    <scope>NUCLEOTIDE SEQUENCE [LARGE SCALE GENOMIC DNA]</scope>
    <source>
        <strain evidence="6 7">2980</strain>
    </source>
</reference>
<evidence type="ECO:0000256" key="2">
    <source>
        <dbReference type="ARBA" id="ARBA00023125"/>
    </source>
</evidence>
<evidence type="ECO:0000259" key="5">
    <source>
        <dbReference type="PROSITE" id="PS01124"/>
    </source>
</evidence>
<feature type="region of interest" description="Disordered" evidence="4">
    <location>
        <begin position="1"/>
        <end position="23"/>
    </location>
</feature>
<dbReference type="Gene3D" id="1.10.10.60">
    <property type="entry name" value="Homeodomain-like"/>
    <property type="match status" value="1"/>
</dbReference>
<organism evidence="6 7">
    <name type="scientific">Microbacterium resistens</name>
    <dbReference type="NCBI Taxonomy" id="156977"/>
    <lineage>
        <taxon>Bacteria</taxon>
        <taxon>Bacillati</taxon>
        <taxon>Actinomycetota</taxon>
        <taxon>Actinomycetes</taxon>
        <taxon>Micrococcales</taxon>
        <taxon>Microbacteriaceae</taxon>
        <taxon>Microbacterium</taxon>
    </lineage>
</organism>
<gene>
    <name evidence="6" type="ORF">J2Y69_001597</name>
</gene>
<evidence type="ECO:0000256" key="3">
    <source>
        <dbReference type="ARBA" id="ARBA00023163"/>
    </source>
</evidence>
<dbReference type="PROSITE" id="PS01124">
    <property type="entry name" value="HTH_ARAC_FAMILY_2"/>
    <property type="match status" value="1"/>
</dbReference>
<protein>
    <submittedName>
        <fullName evidence="6">AraC-like DNA-binding protein</fullName>
    </submittedName>
</protein>
<sequence length="291" mass="32150">MENDIPPTWARNGAPRGPRPGTAQTLRCRSLTLRRISWQDLDDEGRIADLPEGAGPCSALVLPDVEGPAVLEEGSERPVTSPLFAVDGRGRPGEIGPGVGTVVWFPRNAIRELAGHDIALPDRIPETMLTRTFRSLLGAVVEGLRESTPAPVSMYILERLLLEGMWGLVIEATDVVQRTAPHRTLFERAQHLIRVNATDPRYTVATLATELGVSERHLQRAFSGRDVTPRGFLRRVRVELALTMLRDPDYDSLTLDQIGQHSGFTDATAMRGGFARENLSTPRRLRRDRAA</sequence>
<evidence type="ECO:0000313" key="7">
    <source>
        <dbReference type="Proteomes" id="UP001259347"/>
    </source>
</evidence>
<dbReference type="SMART" id="SM00342">
    <property type="entry name" value="HTH_ARAC"/>
    <property type="match status" value="1"/>
</dbReference>
<dbReference type="Proteomes" id="UP001259347">
    <property type="component" value="Unassembled WGS sequence"/>
</dbReference>
<keyword evidence="2" id="KW-0238">DNA-binding</keyword>
<dbReference type="Pfam" id="PF12833">
    <property type="entry name" value="HTH_18"/>
    <property type="match status" value="1"/>
</dbReference>
<keyword evidence="1" id="KW-0805">Transcription regulation</keyword>
<name>A0ABU1SBM6_9MICO</name>
<dbReference type="PANTHER" id="PTHR46796">
    <property type="entry name" value="HTH-TYPE TRANSCRIPTIONAL ACTIVATOR RHAS-RELATED"/>
    <property type="match status" value="1"/>
</dbReference>
<accession>A0ABU1SBM6</accession>
<evidence type="ECO:0000256" key="4">
    <source>
        <dbReference type="SAM" id="MobiDB-lite"/>
    </source>
</evidence>
<keyword evidence="7" id="KW-1185">Reference proteome</keyword>
<feature type="domain" description="HTH araC/xylS-type" evidence="5">
    <location>
        <begin position="187"/>
        <end position="288"/>
    </location>
</feature>
<evidence type="ECO:0000313" key="6">
    <source>
        <dbReference type="EMBL" id="MDR6866998.1"/>
    </source>
</evidence>
<evidence type="ECO:0000256" key="1">
    <source>
        <dbReference type="ARBA" id="ARBA00023015"/>
    </source>
</evidence>
<keyword evidence="3" id="KW-0804">Transcription</keyword>
<comment type="caution">
    <text evidence="6">The sequence shown here is derived from an EMBL/GenBank/DDBJ whole genome shotgun (WGS) entry which is preliminary data.</text>
</comment>
<dbReference type="InterPro" id="IPR050204">
    <property type="entry name" value="AraC_XylS_family_regulators"/>
</dbReference>
<dbReference type="EMBL" id="JAVDUM010000006">
    <property type="protein sequence ID" value="MDR6866998.1"/>
    <property type="molecule type" value="Genomic_DNA"/>
</dbReference>
<dbReference type="InterPro" id="IPR018060">
    <property type="entry name" value="HTH_AraC"/>
</dbReference>
<dbReference type="RefSeq" id="WP_310019340.1">
    <property type="nucleotide sequence ID" value="NZ_JAVDUM010000006.1"/>
</dbReference>